<evidence type="ECO:0008006" key="9">
    <source>
        <dbReference type="Google" id="ProtNLM"/>
    </source>
</evidence>
<proteinExistence type="predicted"/>
<dbReference type="EMBL" id="JBAHYK010000541">
    <property type="protein sequence ID" value="KAL0573124.1"/>
    <property type="molecule type" value="Genomic_DNA"/>
</dbReference>
<evidence type="ECO:0000256" key="2">
    <source>
        <dbReference type="ARBA" id="ARBA00022692"/>
    </source>
</evidence>
<evidence type="ECO:0000313" key="7">
    <source>
        <dbReference type="EMBL" id="KAL0573124.1"/>
    </source>
</evidence>
<feature type="region of interest" description="Disordered" evidence="5">
    <location>
        <begin position="325"/>
        <end position="435"/>
    </location>
</feature>
<reference evidence="7 8" key="1">
    <citation type="submission" date="2024-02" db="EMBL/GenBank/DDBJ databases">
        <title>A draft genome for the cacao thread blight pathogen Marasmius crinis-equi.</title>
        <authorList>
            <person name="Cohen S.P."/>
            <person name="Baruah I.K."/>
            <person name="Amoako-Attah I."/>
            <person name="Bukari Y."/>
            <person name="Meinhardt L.W."/>
            <person name="Bailey B.A."/>
        </authorList>
    </citation>
    <scope>NUCLEOTIDE SEQUENCE [LARGE SCALE GENOMIC DNA]</scope>
    <source>
        <strain evidence="7 8">GH-76</strain>
    </source>
</reference>
<feature type="compositionally biased region" description="Low complexity" evidence="5">
    <location>
        <begin position="349"/>
        <end position="374"/>
    </location>
</feature>
<sequence length="435" mass="46437">MANPYNLSIPDNSPTFIYRPFREGEDIKAGWKSFYSNSPDSAYDSTHQNENKASGTSSHSTSMQGASFEITFKGTAIYVYGSGSGGAYTTTLDKRDAVNGNPGDGLLASYRELDYGPHTLSLNLTQGQSLNVTSATVAVGIGKKGSAVRVYGSVNYDHGAYSASLNPSGGVSTTTRTFNATSKWFAYDSMIYWESDLDRSQSYTLTLTNLDEGKYLDVHSATLMDAQGGSDGDSNHSLGTGAIVGVAAGLAAVIAIVGVLLFLFWRRRRHSRKFDGPTPATYSGVDMTKFSSRASSLPLVHLFIDHKLDSQPLLDTYVEPFILPPQVTPYTDDESSRRGSSKFNSYGPSTHTAQSSYSSSSRHLLSEGSSSSQGFNDSQRPPGAAASAKGGPPPSAPTRTVRQETDAGPVPVHPSHPEEEVLPPGYNPAWSSGQS</sequence>
<organism evidence="7 8">
    <name type="scientific">Marasmius crinis-equi</name>
    <dbReference type="NCBI Taxonomy" id="585013"/>
    <lineage>
        <taxon>Eukaryota</taxon>
        <taxon>Fungi</taxon>
        <taxon>Dikarya</taxon>
        <taxon>Basidiomycota</taxon>
        <taxon>Agaricomycotina</taxon>
        <taxon>Agaricomycetes</taxon>
        <taxon>Agaricomycetidae</taxon>
        <taxon>Agaricales</taxon>
        <taxon>Marasmiineae</taxon>
        <taxon>Marasmiaceae</taxon>
        <taxon>Marasmius</taxon>
    </lineage>
</organism>
<evidence type="ECO:0000256" key="3">
    <source>
        <dbReference type="ARBA" id="ARBA00022989"/>
    </source>
</evidence>
<name>A0ABR3FCS1_9AGAR</name>
<keyword evidence="4 6" id="KW-0472">Membrane</keyword>
<evidence type="ECO:0000313" key="8">
    <source>
        <dbReference type="Proteomes" id="UP001465976"/>
    </source>
</evidence>
<feature type="transmembrane region" description="Helical" evidence="6">
    <location>
        <begin position="242"/>
        <end position="265"/>
    </location>
</feature>
<evidence type="ECO:0000256" key="6">
    <source>
        <dbReference type="SAM" id="Phobius"/>
    </source>
</evidence>
<keyword evidence="2 6" id="KW-0812">Transmembrane</keyword>
<keyword evidence="3 6" id="KW-1133">Transmembrane helix</keyword>
<comment type="caution">
    <text evidence="7">The sequence shown here is derived from an EMBL/GenBank/DDBJ whole genome shotgun (WGS) entry which is preliminary data.</text>
</comment>
<evidence type="ECO:0000256" key="5">
    <source>
        <dbReference type="SAM" id="MobiDB-lite"/>
    </source>
</evidence>
<dbReference type="InterPro" id="IPR051694">
    <property type="entry name" value="Immunoregulatory_rcpt-like"/>
</dbReference>
<dbReference type="Proteomes" id="UP001465976">
    <property type="component" value="Unassembled WGS sequence"/>
</dbReference>
<keyword evidence="8" id="KW-1185">Reference proteome</keyword>
<dbReference type="Gene3D" id="2.60.120.260">
    <property type="entry name" value="Galactose-binding domain-like"/>
    <property type="match status" value="2"/>
</dbReference>
<accession>A0ABR3FCS1</accession>
<evidence type="ECO:0000256" key="4">
    <source>
        <dbReference type="ARBA" id="ARBA00023136"/>
    </source>
</evidence>
<feature type="region of interest" description="Disordered" evidence="5">
    <location>
        <begin position="40"/>
        <end position="62"/>
    </location>
</feature>
<feature type="compositionally biased region" description="Low complexity" evidence="5">
    <location>
        <begin position="381"/>
        <end position="390"/>
    </location>
</feature>
<dbReference type="CDD" id="cd12087">
    <property type="entry name" value="TM_EGFR-like"/>
    <property type="match status" value="1"/>
</dbReference>
<protein>
    <recommendedName>
        <fullName evidence="9">Transmembrane protein</fullName>
    </recommendedName>
</protein>
<comment type="subcellular location">
    <subcellularLocation>
        <location evidence="1">Membrane</location>
        <topology evidence="1">Single-pass membrane protein</topology>
    </subcellularLocation>
</comment>
<evidence type="ECO:0000256" key="1">
    <source>
        <dbReference type="ARBA" id="ARBA00004167"/>
    </source>
</evidence>
<gene>
    <name evidence="7" type="ORF">V5O48_008846</name>
</gene>
<dbReference type="PANTHER" id="PTHR15549:SF26">
    <property type="entry name" value="AXIAL BUDDING PATTERN PROTEIN 2-RELATED"/>
    <property type="match status" value="1"/>
</dbReference>
<dbReference type="PANTHER" id="PTHR15549">
    <property type="entry name" value="PAIRED IMMUNOGLOBULIN-LIKE TYPE 2 RECEPTOR"/>
    <property type="match status" value="1"/>
</dbReference>